<feature type="region of interest" description="Disordered" evidence="6">
    <location>
        <begin position="146"/>
        <end position="200"/>
    </location>
</feature>
<dbReference type="Proteomes" id="UP001303373">
    <property type="component" value="Chromosome 3"/>
</dbReference>
<sequence>METSAQQGGLLKTNIKRHAACDECRAKKLKCKGDQRGCARCVRMNIPCVYSAQRQMGRPRKRRNEDAAESLAVTDLHVVAESDSCKSEATPSTMGWNHMTNSDVSHSIGHHDLGMLDGAYMSTDQMPSSWGQLEATSKHWGSVDSVSVPGRTAGSSSLNGPPLLNFSIEQTSHNNQSSQNNCLSNSHRDSSTQLPLDPSLSSTDISSLDASTLPSCACLSTMYLTLSTLQSMNPAFAFPVALHRLREAMSTASEVLACETCPLKFITAIQNTHLMGTLLVSIAERYGKVLESITAETARAEEAGEQKTFRFADLNTPSSHLQMGGLGCSATFNIDLSPHEWNIIAKNVVRAEVHGPAGSNECCSYLVGLAKKMHERQIKWHASPLPPDFPLDANGVPIGGSRLPKEDHLCLRYSHFSNKLVDGFDWS</sequence>
<dbReference type="Gene3D" id="4.10.240.10">
    <property type="entry name" value="Zn(2)-C6 fungal-type DNA-binding domain"/>
    <property type="match status" value="1"/>
</dbReference>
<dbReference type="PROSITE" id="PS00463">
    <property type="entry name" value="ZN2_CY6_FUNGAL_1"/>
    <property type="match status" value="1"/>
</dbReference>
<evidence type="ECO:0000313" key="9">
    <source>
        <dbReference type="Proteomes" id="UP001303373"/>
    </source>
</evidence>
<evidence type="ECO:0000256" key="4">
    <source>
        <dbReference type="ARBA" id="ARBA00023163"/>
    </source>
</evidence>
<dbReference type="InterPro" id="IPR036864">
    <property type="entry name" value="Zn2-C6_fun-type_DNA-bd_sf"/>
</dbReference>
<feature type="compositionally biased region" description="Polar residues" evidence="6">
    <location>
        <begin position="191"/>
        <end position="200"/>
    </location>
</feature>
<keyword evidence="9" id="KW-1185">Reference proteome</keyword>
<protein>
    <recommendedName>
        <fullName evidence="7">Zn(2)-C6 fungal-type domain-containing protein</fullName>
    </recommendedName>
</protein>
<accession>A0AAQ3M0V9</accession>
<evidence type="ECO:0000256" key="5">
    <source>
        <dbReference type="ARBA" id="ARBA00023242"/>
    </source>
</evidence>
<evidence type="ECO:0000256" key="1">
    <source>
        <dbReference type="ARBA" id="ARBA00004123"/>
    </source>
</evidence>
<dbReference type="PANTHER" id="PTHR47540:SF4">
    <property type="entry name" value="TRANSCRIPTION FACTOR RGLT"/>
    <property type="match status" value="1"/>
</dbReference>
<dbReference type="InterPro" id="IPR051711">
    <property type="entry name" value="Stress_Response_Reg"/>
</dbReference>
<proteinExistence type="predicted"/>
<dbReference type="GO" id="GO:0008270">
    <property type="term" value="F:zinc ion binding"/>
    <property type="evidence" value="ECO:0007669"/>
    <property type="project" value="InterPro"/>
</dbReference>
<dbReference type="GO" id="GO:0005634">
    <property type="term" value="C:nucleus"/>
    <property type="evidence" value="ECO:0007669"/>
    <property type="project" value="UniProtKB-SubCell"/>
</dbReference>
<evidence type="ECO:0000313" key="8">
    <source>
        <dbReference type="EMBL" id="WPG99636.1"/>
    </source>
</evidence>
<keyword evidence="5" id="KW-0539">Nucleus</keyword>
<dbReference type="CDD" id="cd00067">
    <property type="entry name" value="GAL4"/>
    <property type="match status" value="1"/>
</dbReference>
<dbReference type="GO" id="GO:0045944">
    <property type="term" value="P:positive regulation of transcription by RNA polymerase II"/>
    <property type="evidence" value="ECO:0007669"/>
    <property type="project" value="TreeGrafter"/>
</dbReference>
<keyword evidence="3" id="KW-0238">DNA-binding</keyword>
<dbReference type="PROSITE" id="PS50048">
    <property type="entry name" value="ZN2_CY6_FUNGAL_2"/>
    <property type="match status" value="1"/>
</dbReference>
<feature type="compositionally biased region" description="Low complexity" evidence="6">
    <location>
        <begin position="172"/>
        <end position="185"/>
    </location>
</feature>
<dbReference type="PANTHER" id="PTHR47540">
    <property type="entry name" value="THIAMINE REPRESSIBLE GENES REGULATORY PROTEIN THI5"/>
    <property type="match status" value="1"/>
</dbReference>
<dbReference type="SUPFAM" id="SSF57701">
    <property type="entry name" value="Zn2/Cys6 DNA-binding domain"/>
    <property type="match status" value="1"/>
</dbReference>
<evidence type="ECO:0000256" key="6">
    <source>
        <dbReference type="SAM" id="MobiDB-lite"/>
    </source>
</evidence>
<dbReference type="AlphaFoldDB" id="A0AAQ3M0V9"/>
<dbReference type="InterPro" id="IPR001138">
    <property type="entry name" value="Zn2Cys6_DnaBD"/>
</dbReference>
<evidence type="ECO:0000256" key="2">
    <source>
        <dbReference type="ARBA" id="ARBA00023015"/>
    </source>
</evidence>
<dbReference type="EMBL" id="CP138582">
    <property type="protein sequence ID" value="WPG99636.1"/>
    <property type="molecule type" value="Genomic_DNA"/>
</dbReference>
<dbReference type="SMART" id="SM00066">
    <property type="entry name" value="GAL4"/>
    <property type="match status" value="1"/>
</dbReference>
<name>A0AAQ3M0V9_9PEZI</name>
<keyword evidence="4" id="KW-0804">Transcription</keyword>
<dbReference type="GO" id="GO:0000981">
    <property type="term" value="F:DNA-binding transcription factor activity, RNA polymerase II-specific"/>
    <property type="evidence" value="ECO:0007669"/>
    <property type="project" value="InterPro"/>
</dbReference>
<feature type="domain" description="Zn(2)-C6 fungal-type" evidence="7">
    <location>
        <begin position="20"/>
        <end position="50"/>
    </location>
</feature>
<organism evidence="8 9">
    <name type="scientific">Acrodontium crateriforme</name>
    <dbReference type="NCBI Taxonomy" id="150365"/>
    <lineage>
        <taxon>Eukaryota</taxon>
        <taxon>Fungi</taxon>
        <taxon>Dikarya</taxon>
        <taxon>Ascomycota</taxon>
        <taxon>Pezizomycotina</taxon>
        <taxon>Dothideomycetes</taxon>
        <taxon>Dothideomycetidae</taxon>
        <taxon>Mycosphaerellales</taxon>
        <taxon>Teratosphaeriaceae</taxon>
        <taxon>Acrodontium</taxon>
    </lineage>
</organism>
<gene>
    <name evidence="8" type="ORF">R9X50_00245400</name>
</gene>
<evidence type="ECO:0000259" key="7">
    <source>
        <dbReference type="PROSITE" id="PS50048"/>
    </source>
</evidence>
<keyword evidence="2" id="KW-0805">Transcription regulation</keyword>
<dbReference type="Pfam" id="PF00172">
    <property type="entry name" value="Zn_clus"/>
    <property type="match status" value="1"/>
</dbReference>
<comment type="subcellular location">
    <subcellularLocation>
        <location evidence="1">Nucleus</location>
    </subcellularLocation>
</comment>
<reference evidence="8 9" key="1">
    <citation type="submission" date="2023-11" db="EMBL/GenBank/DDBJ databases">
        <title>An acidophilic fungus is an integral part of prey digestion in a carnivorous sundew plant.</title>
        <authorList>
            <person name="Tsai I.J."/>
        </authorList>
    </citation>
    <scope>NUCLEOTIDE SEQUENCE [LARGE SCALE GENOMIC DNA]</scope>
    <source>
        <strain evidence="8">169a</strain>
    </source>
</reference>
<evidence type="ECO:0000256" key="3">
    <source>
        <dbReference type="ARBA" id="ARBA00023125"/>
    </source>
</evidence>
<dbReference type="GO" id="GO:0043565">
    <property type="term" value="F:sequence-specific DNA binding"/>
    <property type="evidence" value="ECO:0007669"/>
    <property type="project" value="TreeGrafter"/>
</dbReference>